<proteinExistence type="predicted"/>
<accession>A0ABN8ZTP0</accession>
<dbReference type="EMBL" id="OX459942">
    <property type="protein sequence ID" value="CAI9176361.1"/>
    <property type="molecule type" value="Genomic_DNA"/>
</dbReference>
<sequence>MSLKRYLSSWGAAPGVQLPGAQLPGTCGSISTQNLCTGQVSGPKSWAKECLPEGFFNLSGVEKRARGPQKGKDHGPQANAGRPEARDWLLGPLQLTRVFRLTSAAEDSLEAEAKKKCLECSAPPRALWTTSQETSPPTQPKAPGSQLLARWEHRTPASRVFTLGVQGRPGTRSESPAVSESRSSGRAGPGRAARLCARFLAERVHAPPGAEA</sequence>
<gene>
    <name evidence="2" type="ORF">MRATA1EN1_LOCUS25323</name>
</gene>
<organism evidence="2 3">
    <name type="scientific">Rangifer tarandus platyrhynchus</name>
    <name type="common">Svalbard reindeer</name>
    <dbReference type="NCBI Taxonomy" id="3082113"/>
    <lineage>
        <taxon>Eukaryota</taxon>
        <taxon>Metazoa</taxon>
        <taxon>Chordata</taxon>
        <taxon>Craniata</taxon>
        <taxon>Vertebrata</taxon>
        <taxon>Euteleostomi</taxon>
        <taxon>Mammalia</taxon>
        <taxon>Eutheria</taxon>
        <taxon>Laurasiatheria</taxon>
        <taxon>Artiodactyla</taxon>
        <taxon>Ruminantia</taxon>
        <taxon>Pecora</taxon>
        <taxon>Cervidae</taxon>
        <taxon>Odocoileinae</taxon>
        <taxon>Rangifer</taxon>
    </lineage>
</organism>
<keyword evidence="3" id="KW-1185">Reference proteome</keyword>
<name>A0ABN8ZTP0_RANTA</name>
<evidence type="ECO:0000313" key="2">
    <source>
        <dbReference type="EMBL" id="CAI9176361.1"/>
    </source>
</evidence>
<reference evidence="2" key="1">
    <citation type="submission" date="2023-04" db="EMBL/GenBank/DDBJ databases">
        <authorList>
            <consortium name="ELIXIR-Norway"/>
        </authorList>
    </citation>
    <scope>NUCLEOTIDE SEQUENCE [LARGE SCALE GENOMIC DNA]</scope>
</reference>
<feature type="region of interest" description="Disordered" evidence="1">
    <location>
        <begin position="64"/>
        <end position="85"/>
    </location>
</feature>
<feature type="region of interest" description="Disordered" evidence="1">
    <location>
        <begin position="163"/>
        <end position="191"/>
    </location>
</feature>
<dbReference type="Proteomes" id="UP001176941">
    <property type="component" value="Chromosome 6"/>
</dbReference>
<feature type="compositionally biased region" description="Low complexity" evidence="1">
    <location>
        <begin position="172"/>
        <end position="184"/>
    </location>
</feature>
<evidence type="ECO:0000256" key="1">
    <source>
        <dbReference type="SAM" id="MobiDB-lite"/>
    </source>
</evidence>
<feature type="compositionally biased region" description="Basic and acidic residues" evidence="1">
    <location>
        <begin position="64"/>
        <end position="75"/>
    </location>
</feature>
<protein>
    <submittedName>
        <fullName evidence="2">Uncharacterized protein</fullName>
    </submittedName>
</protein>
<evidence type="ECO:0000313" key="3">
    <source>
        <dbReference type="Proteomes" id="UP001176941"/>
    </source>
</evidence>